<proteinExistence type="predicted"/>
<sequence length="215" mass="23834">MLKGRRFGVILVCAEFFSVVGIPTLSLSENNTVIGQKHPDEGCSMPCGGCGPEWEDLCDGWCQNDEGGPEPWAEVFDPQSGKWVSLDPPSPKTTSSGLFSATLPAYDKLLLGSCHDDFLYLYHALSNHWEKLHHEMVFRSWHERPMFHPWGMSSLCRILKSPSWDTNSISPGEQSQSWVRSTPMKVARCLSEAVGLNGKIYVMGGDNNDEGDPEG</sequence>
<dbReference type="Proteomes" id="UP001062846">
    <property type="component" value="Chromosome 13"/>
</dbReference>
<comment type="caution">
    <text evidence="1">The sequence shown here is derived from an EMBL/GenBank/DDBJ whole genome shotgun (WGS) entry which is preliminary data.</text>
</comment>
<protein>
    <submittedName>
        <fullName evidence="1">Uncharacterized protein</fullName>
    </submittedName>
</protein>
<keyword evidence="2" id="KW-1185">Reference proteome</keyword>
<dbReference type="EMBL" id="CM046400">
    <property type="protein sequence ID" value="KAI8524966.1"/>
    <property type="molecule type" value="Genomic_DNA"/>
</dbReference>
<name>A0ACC0L8C9_RHOML</name>
<accession>A0ACC0L8C9</accession>
<organism evidence="1 2">
    <name type="scientific">Rhododendron molle</name>
    <name type="common">Chinese azalea</name>
    <name type="synonym">Azalea mollis</name>
    <dbReference type="NCBI Taxonomy" id="49168"/>
    <lineage>
        <taxon>Eukaryota</taxon>
        <taxon>Viridiplantae</taxon>
        <taxon>Streptophyta</taxon>
        <taxon>Embryophyta</taxon>
        <taxon>Tracheophyta</taxon>
        <taxon>Spermatophyta</taxon>
        <taxon>Magnoliopsida</taxon>
        <taxon>eudicotyledons</taxon>
        <taxon>Gunneridae</taxon>
        <taxon>Pentapetalae</taxon>
        <taxon>asterids</taxon>
        <taxon>Ericales</taxon>
        <taxon>Ericaceae</taxon>
        <taxon>Ericoideae</taxon>
        <taxon>Rhodoreae</taxon>
        <taxon>Rhododendron</taxon>
    </lineage>
</organism>
<reference evidence="1" key="1">
    <citation type="submission" date="2022-02" db="EMBL/GenBank/DDBJ databases">
        <title>Plant Genome Project.</title>
        <authorList>
            <person name="Zhang R.-G."/>
        </authorList>
    </citation>
    <scope>NUCLEOTIDE SEQUENCE</scope>
    <source>
        <strain evidence="1">AT1</strain>
    </source>
</reference>
<evidence type="ECO:0000313" key="2">
    <source>
        <dbReference type="Proteomes" id="UP001062846"/>
    </source>
</evidence>
<gene>
    <name evidence="1" type="ORF">RHMOL_Rhmol13G0190600</name>
</gene>
<evidence type="ECO:0000313" key="1">
    <source>
        <dbReference type="EMBL" id="KAI8524966.1"/>
    </source>
</evidence>